<comment type="caution">
    <text evidence="1">The sequence shown here is derived from an EMBL/GenBank/DDBJ whole genome shotgun (WGS) entry which is preliminary data.</text>
</comment>
<gene>
    <name evidence="1" type="ORF">DSO57_1008102</name>
</gene>
<keyword evidence="2" id="KW-1185">Reference proteome</keyword>
<name>A0ACC2RYC0_9FUNG</name>
<protein>
    <submittedName>
        <fullName evidence="1">Uncharacterized protein</fullName>
    </submittedName>
</protein>
<dbReference type="Proteomes" id="UP001165960">
    <property type="component" value="Unassembled WGS sequence"/>
</dbReference>
<proteinExistence type="predicted"/>
<reference evidence="1" key="1">
    <citation type="submission" date="2022-04" db="EMBL/GenBank/DDBJ databases">
        <title>Genome of the entomopathogenic fungus Entomophthora muscae.</title>
        <authorList>
            <person name="Elya C."/>
            <person name="Lovett B.R."/>
            <person name="Lee E."/>
            <person name="Macias A.M."/>
            <person name="Hajek A.E."/>
            <person name="De Bivort B.L."/>
            <person name="Kasson M.T."/>
            <person name="De Fine Licht H.H."/>
            <person name="Stajich J.E."/>
        </authorList>
    </citation>
    <scope>NUCLEOTIDE SEQUENCE</scope>
    <source>
        <strain evidence="1">Berkeley</strain>
    </source>
</reference>
<evidence type="ECO:0000313" key="1">
    <source>
        <dbReference type="EMBL" id="KAJ9055065.1"/>
    </source>
</evidence>
<dbReference type="EMBL" id="QTSX02006414">
    <property type="protein sequence ID" value="KAJ9055065.1"/>
    <property type="molecule type" value="Genomic_DNA"/>
</dbReference>
<accession>A0ACC2RYC0</accession>
<organism evidence="1 2">
    <name type="scientific">Entomophthora muscae</name>
    <dbReference type="NCBI Taxonomy" id="34485"/>
    <lineage>
        <taxon>Eukaryota</taxon>
        <taxon>Fungi</taxon>
        <taxon>Fungi incertae sedis</taxon>
        <taxon>Zoopagomycota</taxon>
        <taxon>Entomophthoromycotina</taxon>
        <taxon>Entomophthoromycetes</taxon>
        <taxon>Entomophthorales</taxon>
        <taxon>Entomophthoraceae</taxon>
        <taxon>Entomophthora</taxon>
    </lineage>
</organism>
<sequence>MTREMPDPVRTFRFPNLELNLPKRTKSVNCPELFKPLNIPSNLPPTIDTWSYSQVIQFIVHVLSLPKALENDIRDFILDKRINGKRLANLGEDELAKLGFNKLWCYNLASAIEDLTFKGIIRDSSIHLHSSSSDSKPRKKRSQLTNSTFEK</sequence>
<evidence type="ECO:0000313" key="2">
    <source>
        <dbReference type="Proteomes" id="UP001165960"/>
    </source>
</evidence>